<organism evidence="1 2">
    <name type="scientific">Hydnum rufescens UP504</name>
    <dbReference type="NCBI Taxonomy" id="1448309"/>
    <lineage>
        <taxon>Eukaryota</taxon>
        <taxon>Fungi</taxon>
        <taxon>Dikarya</taxon>
        <taxon>Basidiomycota</taxon>
        <taxon>Agaricomycotina</taxon>
        <taxon>Agaricomycetes</taxon>
        <taxon>Cantharellales</taxon>
        <taxon>Hydnaceae</taxon>
        <taxon>Hydnum</taxon>
    </lineage>
</organism>
<gene>
    <name evidence="1" type="ORF">BS47DRAFT_634714</name>
</gene>
<reference evidence="1" key="1">
    <citation type="journal article" date="2020" name="Nat. Commun.">
        <title>Large-scale genome sequencing of mycorrhizal fungi provides insights into the early evolution of symbiotic traits.</title>
        <authorList>
            <person name="Miyauchi S."/>
            <person name="Kiss E."/>
            <person name="Kuo A."/>
            <person name="Drula E."/>
            <person name="Kohler A."/>
            <person name="Sanchez-Garcia M."/>
            <person name="Morin E."/>
            <person name="Andreopoulos B."/>
            <person name="Barry K.W."/>
            <person name="Bonito G."/>
            <person name="Buee M."/>
            <person name="Carver A."/>
            <person name="Chen C."/>
            <person name="Cichocki N."/>
            <person name="Clum A."/>
            <person name="Culley D."/>
            <person name="Crous P.W."/>
            <person name="Fauchery L."/>
            <person name="Girlanda M."/>
            <person name="Hayes R.D."/>
            <person name="Keri Z."/>
            <person name="LaButti K."/>
            <person name="Lipzen A."/>
            <person name="Lombard V."/>
            <person name="Magnuson J."/>
            <person name="Maillard F."/>
            <person name="Murat C."/>
            <person name="Nolan M."/>
            <person name="Ohm R.A."/>
            <person name="Pangilinan J."/>
            <person name="Pereira M.F."/>
            <person name="Perotto S."/>
            <person name="Peter M."/>
            <person name="Pfister S."/>
            <person name="Riley R."/>
            <person name="Sitrit Y."/>
            <person name="Stielow J.B."/>
            <person name="Szollosi G."/>
            <person name="Zifcakova L."/>
            <person name="Stursova M."/>
            <person name="Spatafora J.W."/>
            <person name="Tedersoo L."/>
            <person name="Vaario L.M."/>
            <person name="Yamada A."/>
            <person name="Yan M."/>
            <person name="Wang P."/>
            <person name="Xu J."/>
            <person name="Bruns T."/>
            <person name="Baldrian P."/>
            <person name="Vilgalys R."/>
            <person name="Dunand C."/>
            <person name="Henrissat B."/>
            <person name="Grigoriev I.V."/>
            <person name="Hibbett D."/>
            <person name="Nagy L.G."/>
            <person name="Martin F.M."/>
        </authorList>
    </citation>
    <scope>NUCLEOTIDE SEQUENCE</scope>
    <source>
        <strain evidence="1">UP504</strain>
    </source>
</reference>
<keyword evidence="2" id="KW-1185">Reference proteome</keyword>
<dbReference type="EMBL" id="MU128911">
    <property type="protein sequence ID" value="KAF9520478.1"/>
    <property type="molecule type" value="Genomic_DNA"/>
</dbReference>
<dbReference type="OrthoDB" id="445301at2759"/>
<sequence>MLLIPTDVLSRTTWIDENALQPNSVATHWDWDDVRHADLYLENMESMRDRNASKLEFTEYILHEFQALGLPSSTQAYSFNATAMPQKTGVNVYASLSTPRASGSEAIVISASWRSLSFVEGSRTERNLNLRGIAILLSLARHSRSTESVLILNISYVVCLHIQGCLYGPKT</sequence>
<protein>
    <submittedName>
        <fullName evidence="1">Uncharacterized protein</fullName>
    </submittedName>
</protein>
<dbReference type="Gene3D" id="3.40.630.10">
    <property type="entry name" value="Zn peptidases"/>
    <property type="match status" value="1"/>
</dbReference>
<dbReference type="GO" id="GO:0042765">
    <property type="term" value="C:GPI-anchor transamidase complex"/>
    <property type="evidence" value="ECO:0007669"/>
    <property type="project" value="InterPro"/>
</dbReference>
<accession>A0A9P6E263</accession>
<dbReference type="InterPro" id="IPR007246">
    <property type="entry name" value="Gaa1"/>
</dbReference>
<comment type="caution">
    <text evidence="1">The sequence shown here is derived from an EMBL/GenBank/DDBJ whole genome shotgun (WGS) entry which is preliminary data.</text>
</comment>
<dbReference type="Pfam" id="PF04114">
    <property type="entry name" value="Gaa1"/>
    <property type="match status" value="1"/>
</dbReference>
<dbReference type="AlphaFoldDB" id="A0A9P6E263"/>
<dbReference type="Proteomes" id="UP000886523">
    <property type="component" value="Unassembled WGS sequence"/>
</dbReference>
<evidence type="ECO:0000313" key="2">
    <source>
        <dbReference type="Proteomes" id="UP000886523"/>
    </source>
</evidence>
<proteinExistence type="predicted"/>
<name>A0A9P6E263_9AGAM</name>
<dbReference type="PANTHER" id="PTHR13304">
    <property type="entry name" value="GLYCOSYLPHOSPHATIDYLINOSITOL ANCHOR ATTACHMENT 1 PROTEIN"/>
    <property type="match status" value="1"/>
</dbReference>
<evidence type="ECO:0000313" key="1">
    <source>
        <dbReference type="EMBL" id="KAF9520478.1"/>
    </source>
</evidence>
<dbReference type="GO" id="GO:0016255">
    <property type="term" value="P:attachment of GPI anchor to protein"/>
    <property type="evidence" value="ECO:0007669"/>
    <property type="project" value="TreeGrafter"/>
</dbReference>
<dbReference type="PANTHER" id="PTHR13304:SF0">
    <property type="entry name" value="GLYCOSYLPHOSPHATIDYLINOSITOL ANCHOR ATTACHMENT 1 PROTEIN"/>
    <property type="match status" value="1"/>
</dbReference>